<evidence type="ECO:0000313" key="2">
    <source>
        <dbReference type="EMBL" id="SLN20490.1"/>
    </source>
</evidence>
<dbReference type="GO" id="GO:0016747">
    <property type="term" value="F:acyltransferase activity, transferring groups other than amino-acyl groups"/>
    <property type="evidence" value="ECO:0007669"/>
    <property type="project" value="InterPro"/>
</dbReference>
<dbReference type="Proteomes" id="UP000193570">
    <property type="component" value="Unassembled WGS sequence"/>
</dbReference>
<name>A0A1X6YIB8_9RHOB</name>
<dbReference type="EMBL" id="FWFK01000001">
    <property type="protein sequence ID" value="SLN20490.1"/>
    <property type="molecule type" value="Genomic_DNA"/>
</dbReference>
<organism evidence="2 3">
    <name type="scientific">Roseivivax jejudonensis</name>
    <dbReference type="NCBI Taxonomy" id="1529041"/>
    <lineage>
        <taxon>Bacteria</taxon>
        <taxon>Pseudomonadati</taxon>
        <taxon>Pseudomonadota</taxon>
        <taxon>Alphaproteobacteria</taxon>
        <taxon>Rhodobacterales</taxon>
        <taxon>Roseobacteraceae</taxon>
        <taxon>Roseivivax</taxon>
    </lineage>
</organism>
<gene>
    <name evidence="2" type="ORF">ROJ8625_00740</name>
</gene>
<feature type="domain" description="N-acetyltransferase" evidence="1">
    <location>
        <begin position="4"/>
        <end position="163"/>
    </location>
</feature>
<dbReference type="InterPro" id="IPR000182">
    <property type="entry name" value="GNAT_dom"/>
</dbReference>
<dbReference type="InterPro" id="IPR016181">
    <property type="entry name" value="Acyl_CoA_acyltransferase"/>
</dbReference>
<evidence type="ECO:0000259" key="1">
    <source>
        <dbReference type="PROSITE" id="PS51186"/>
    </source>
</evidence>
<dbReference type="RefSeq" id="WP_200813269.1">
    <property type="nucleotide sequence ID" value="NZ_FWFK01000001.1"/>
</dbReference>
<dbReference type="PANTHER" id="PTHR43138">
    <property type="entry name" value="ACETYLTRANSFERASE, GNAT FAMILY"/>
    <property type="match status" value="1"/>
</dbReference>
<dbReference type="InterPro" id="IPR052742">
    <property type="entry name" value="Mito_N-acetyltransferase"/>
</dbReference>
<evidence type="ECO:0000313" key="3">
    <source>
        <dbReference type="Proteomes" id="UP000193570"/>
    </source>
</evidence>
<sequence length="163" mass="17714">MAELSIRMATEADAAALWRIMEPTFRAGETYTVPRDIASGDALAYWFSAAHRVFVVDGTDGPIGTYILRDNQPGGGDHVCNAAFLTAAEAEGRGAARAMLTHALDTARDAGYRAMQFNFVVATNTRAVVTWERAGFEIVGRLPGAFRHPNEGFVDALVMYRTL</sequence>
<dbReference type="AlphaFoldDB" id="A0A1X6YIB8"/>
<dbReference type="PANTHER" id="PTHR43138:SF1">
    <property type="entry name" value="N-ACETYLTRANSFERASE ACA1"/>
    <property type="match status" value="1"/>
</dbReference>
<dbReference type="Gene3D" id="3.40.630.30">
    <property type="match status" value="1"/>
</dbReference>
<dbReference type="Pfam" id="PF00583">
    <property type="entry name" value="Acetyltransf_1"/>
    <property type="match status" value="1"/>
</dbReference>
<reference evidence="2 3" key="1">
    <citation type="submission" date="2017-03" db="EMBL/GenBank/DDBJ databases">
        <authorList>
            <person name="Afonso C.L."/>
            <person name="Miller P.J."/>
            <person name="Scott M.A."/>
            <person name="Spackman E."/>
            <person name="Goraichik I."/>
            <person name="Dimitrov K.M."/>
            <person name="Suarez D.L."/>
            <person name="Swayne D.E."/>
        </authorList>
    </citation>
    <scope>NUCLEOTIDE SEQUENCE [LARGE SCALE GENOMIC DNA]</scope>
    <source>
        <strain evidence="2 3">CECT 8625</strain>
    </source>
</reference>
<keyword evidence="2" id="KW-0808">Transferase</keyword>
<accession>A0A1X6YIB8</accession>
<dbReference type="SUPFAM" id="SSF55729">
    <property type="entry name" value="Acyl-CoA N-acyltransferases (Nat)"/>
    <property type="match status" value="1"/>
</dbReference>
<dbReference type="PROSITE" id="PS51186">
    <property type="entry name" value="GNAT"/>
    <property type="match status" value="1"/>
</dbReference>
<proteinExistence type="predicted"/>
<keyword evidence="3" id="KW-1185">Reference proteome</keyword>
<protein>
    <submittedName>
        <fullName evidence="2">Acetyltransferase (GNAT) family protein</fullName>
    </submittedName>
</protein>